<dbReference type="KEGG" id="kan:IMCC3317_33730"/>
<proteinExistence type="predicted"/>
<sequence>MKVKQLQKLKLTKATISQINQKISMQLKGGTRQGDTGLGNSGMATQCGDIVCY</sequence>
<organism evidence="1 2">
    <name type="scientific">Kordia antarctica</name>
    <dbReference type="NCBI Taxonomy" id="1218801"/>
    <lineage>
        <taxon>Bacteria</taxon>
        <taxon>Pseudomonadati</taxon>
        <taxon>Bacteroidota</taxon>
        <taxon>Flavobacteriia</taxon>
        <taxon>Flavobacteriales</taxon>
        <taxon>Flavobacteriaceae</taxon>
        <taxon>Kordia</taxon>
    </lineage>
</organism>
<dbReference type="AlphaFoldDB" id="A0A7L4ZNB1"/>
<accession>A0A7L4ZNB1</accession>
<dbReference type="Proteomes" id="UP000464657">
    <property type="component" value="Chromosome"/>
</dbReference>
<dbReference type="EMBL" id="CP019288">
    <property type="protein sequence ID" value="QHI37990.1"/>
    <property type="molecule type" value="Genomic_DNA"/>
</dbReference>
<name>A0A7L4ZNB1_9FLAO</name>
<gene>
    <name evidence="1" type="ORF">IMCC3317_33730</name>
</gene>
<dbReference type="RefSeq" id="WP_160130566.1">
    <property type="nucleotide sequence ID" value="NZ_CP019288.1"/>
</dbReference>
<evidence type="ECO:0000313" key="1">
    <source>
        <dbReference type="EMBL" id="QHI37990.1"/>
    </source>
</evidence>
<reference evidence="1 2" key="1">
    <citation type="journal article" date="2013" name="Int. J. Syst. Evol. Microbiol.">
        <title>Kordia antarctica sp. nov., isolated from Antarctic seawater.</title>
        <authorList>
            <person name="Baek K."/>
            <person name="Choi A."/>
            <person name="Kang I."/>
            <person name="Lee K."/>
            <person name="Cho J.C."/>
        </authorList>
    </citation>
    <scope>NUCLEOTIDE SEQUENCE [LARGE SCALE GENOMIC DNA]</scope>
    <source>
        <strain evidence="1 2">IMCC3317</strain>
    </source>
</reference>
<protein>
    <submittedName>
        <fullName evidence="1">Uncharacterized protein</fullName>
    </submittedName>
</protein>
<keyword evidence="2" id="KW-1185">Reference proteome</keyword>
<evidence type="ECO:0000313" key="2">
    <source>
        <dbReference type="Proteomes" id="UP000464657"/>
    </source>
</evidence>